<feature type="region of interest" description="Disordered" evidence="1">
    <location>
        <begin position="1"/>
        <end position="30"/>
    </location>
</feature>
<reference evidence="2 3" key="1">
    <citation type="submission" date="2023-01" db="EMBL/GenBank/DDBJ databases">
        <authorList>
            <person name="Kreplak J."/>
        </authorList>
    </citation>
    <scope>NUCLEOTIDE SEQUENCE [LARGE SCALE GENOMIC DNA]</scope>
</reference>
<dbReference type="Proteomes" id="UP001157006">
    <property type="component" value="Chromosome 1L"/>
</dbReference>
<gene>
    <name evidence="2" type="ORF">VFH_I413800</name>
</gene>
<organism evidence="2 3">
    <name type="scientific">Vicia faba</name>
    <name type="common">Broad bean</name>
    <name type="synonym">Faba vulgaris</name>
    <dbReference type="NCBI Taxonomy" id="3906"/>
    <lineage>
        <taxon>Eukaryota</taxon>
        <taxon>Viridiplantae</taxon>
        <taxon>Streptophyta</taxon>
        <taxon>Embryophyta</taxon>
        <taxon>Tracheophyta</taxon>
        <taxon>Spermatophyta</taxon>
        <taxon>Magnoliopsida</taxon>
        <taxon>eudicotyledons</taxon>
        <taxon>Gunneridae</taxon>
        <taxon>Pentapetalae</taxon>
        <taxon>rosids</taxon>
        <taxon>fabids</taxon>
        <taxon>Fabales</taxon>
        <taxon>Fabaceae</taxon>
        <taxon>Papilionoideae</taxon>
        <taxon>50 kb inversion clade</taxon>
        <taxon>NPAAA clade</taxon>
        <taxon>Hologalegina</taxon>
        <taxon>IRL clade</taxon>
        <taxon>Fabeae</taxon>
        <taxon>Vicia</taxon>
    </lineage>
</organism>
<proteinExistence type="predicted"/>
<name>A0AAV0YVD2_VICFA</name>
<dbReference type="AlphaFoldDB" id="A0AAV0YVD2"/>
<evidence type="ECO:0000256" key="1">
    <source>
        <dbReference type="SAM" id="MobiDB-lite"/>
    </source>
</evidence>
<accession>A0AAV0YVD2</accession>
<dbReference type="EMBL" id="OX451736">
    <property type="protein sequence ID" value="CAI8589866.1"/>
    <property type="molecule type" value="Genomic_DNA"/>
</dbReference>
<sequence>MTSETTYVPHASEAEAPTTAEVTPHTSIEAPTLYTATKAPGRNDMEVTPSVETEITTSTLTELFVHTDEGFSGGPNECFVFTGYVDHVAFILV</sequence>
<protein>
    <submittedName>
        <fullName evidence="2">Uncharacterized protein</fullName>
    </submittedName>
</protein>
<keyword evidence="3" id="KW-1185">Reference proteome</keyword>
<evidence type="ECO:0000313" key="3">
    <source>
        <dbReference type="Proteomes" id="UP001157006"/>
    </source>
</evidence>
<evidence type="ECO:0000313" key="2">
    <source>
        <dbReference type="EMBL" id="CAI8589866.1"/>
    </source>
</evidence>